<dbReference type="EMBL" id="JBHLTM010000028">
    <property type="protein sequence ID" value="MFC0684656.1"/>
    <property type="molecule type" value="Genomic_DNA"/>
</dbReference>
<name>A0ABV6S606_9SPHN</name>
<reference evidence="1 2" key="1">
    <citation type="submission" date="2024-09" db="EMBL/GenBank/DDBJ databases">
        <authorList>
            <person name="Sun Q."/>
            <person name="Mori K."/>
        </authorList>
    </citation>
    <scope>NUCLEOTIDE SEQUENCE [LARGE SCALE GENOMIC DNA]</scope>
    <source>
        <strain evidence="1 2">CICC 11035S</strain>
    </source>
</reference>
<proteinExistence type="predicted"/>
<gene>
    <name evidence="1" type="ORF">ACFFF8_08610</name>
</gene>
<keyword evidence="2" id="KW-1185">Reference proteome</keyword>
<sequence length="160" mass="16914">MTEPLPTIAQIGAEEYRLRMAAALRKIAIGEITQAHATQLMAPWTAIALLSRAEVPELVLPIEEARATIVHYPGNGAPAVYGHKIPEDDARILLASSTCGPNVWGPTLCKARDAALARAITPDAIRRARNLCRLAAALDVPLTAASCAPPRGAAPERKAA</sequence>
<comment type="caution">
    <text evidence="1">The sequence shown here is derived from an EMBL/GenBank/DDBJ whole genome shotgun (WGS) entry which is preliminary data.</text>
</comment>
<dbReference type="RefSeq" id="WP_267223129.1">
    <property type="nucleotide sequence ID" value="NZ_JAPCWC010000020.1"/>
</dbReference>
<accession>A0ABV6S606</accession>
<organism evidence="1 2">
    <name type="scientific">Novosphingobium clariflavum</name>
    <dbReference type="NCBI Taxonomy" id="2029884"/>
    <lineage>
        <taxon>Bacteria</taxon>
        <taxon>Pseudomonadati</taxon>
        <taxon>Pseudomonadota</taxon>
        <taxon>Alphaproteobacteria</taxon>
        <taxon>Sphingomonadales</taxon>
        <taxon>Sphingomonadaceae</taxon>
        <taxon>Novosphingobium</taxon>
    </lineage>
</organism>
<dbReference type="Proteomes" id="UP001589858">
    <property type="component" value="Unassembled WGS sequence"/>
</dbReference>
<protein>
    <submittedName>
        <fullName evidence="1">Uncharacterized protein</fullName>
    </submittedName>
</protein>
<evidence type="ECO:0000313" key="1">
    <source>
        <dbReference type="EMBL" id="MFC0684656.1"/>
    </source>
</evidence>
<evidence type="ECO:0000313" key="2">
    <source>
        <dbReference type="Proteomes" id="UP001589858"/>
    </source>
</evidence>